<evidence type="ECO:0000313" key="2">
    <source>
        <dbReference type="EMBL" id="KAF6829849.1"/>
    </source>
</evidence>
<evidence type="ECO:0000313" key="3">
    <source>
        <dbReference type="Proteomes" id="UP000654918"/>
    </source>
</evidence>
<protein>
    <recommendedName>
        <fullName evidence="1">AB hydrolase-1 domain-containing protein</fullName>
    </recommendedName>
</protein>
<sequence>MSTKPVIVLNPGAWHPPTTFSIFEAELQKRGYETAVTTNVSVGAEPATKGLDDDVASSRAVISDLVDKGRQVVVVAHSYGGIVASCAVEGLSHSERAKEGKTGGVVAMLYIAAFIAPKGQKLSDVNKGEHPSWTRVEQDDNKIFVNDPVEIFYHDVDPDLARETAALLRHHCTKCFEGTVSHEPWHHVPCAYLVCEDDRAVPFAGQQAMAGMLGPEAEVVTFKACSHSPFLSRTGETADVVERIAKRGVEAVGA</sequence>
<dbReference type="EMBL" id="WIGO01000102">
    <property type="protein sequence ID" value="KAF6829849.1"/>
    <property type="molecule type" value="Genomic_DNA"/>
</dbReference>
<dbReference type="InterPro" id="IPR000073">
    <property type="entry name" value="AB_hydrolase_1"/>
</dbReference>
<dbReference type="InterPro" id="IPR052897">
    <property type="entry name" value="Sec-Metab_Biosynth_Hydrolase"/>
</dbReference>
<dbReference type="PANTHER" id="PTHR37017:SF11">
    <property type="entry name" value="ESTERASE_LIPASE_THIOESTERASE DOMAIN-CONTAINING PROTEIN"/>
    <property type="match status" value="1"/>
</dbReference>
<accession>A0A8H6NDZ9</accession>
<dbReference type="PANTHER" id="PTHR37017">
    <property type="entry name" value="AB HYDROLASE-1 DOMAIN-CONTAINING PROTEIN-RELATED"/>
    <property type="match status" value="1"/>
</dbReference>
<dbReference type="Gene3D" id="3.40.50.1820">
    <property type="entry name" value="alpha/beta hydrolase"/>
    <property type="match status" value="1"/>
</dbReference>
<dbReference type="AlphaFoldDB" id="A0A8H6NDZ9"/>
<comment type="caution">
    <text evidence="2">The sequence shown here is derived from an EMBL/GenBank/DDBJ whole genome shotgun (WGS) entry which is preliminary data.</text>
</comment>
<reference evidence="2" key="1">
    <citation type="journal article" date="2020" name="Phytopathology">
        <title>Genome Sequence Resources of Colletotrichum truncatum, C. plurivorum, C. musicola, and C. sojae: Four Species Pathogenic to Soybean (Glycine max).</title>
        <authorList>
            <person name="Rogerio F."/>
            <person name="Boufleur T.R."/>
            <person name="Ciampi-Guillardi M."/>
            <person name="Sukno S.A."/>
            <person name="Thon M.R."/>
            <person name="Massola Junior N.S."/>
            <person name="Baroncelli R."/>
        </authorList>
    </citation>
    <scope>NUCLEOTIDE SEQUENCE</scope>
    <source>
        <strain evidence="2">LFN00145</strain>
    </source>
</reference>
<keyword evidence="3" id="KW-1185">Reference proteome</keyword>
<evidence type="ECO:0000259" key="1">
    <source>
        <dbReference type="Pfam" id="PF12697"/>
    </source>
</evidence>
<feature type="domain" description="AB hydrolase-1" evidence="1">
    <location>
        <begin position="9"/>
        <end position="239"/>
    </location>
</feature>
<dbReference type="Pfam" id="PF12697">
    <property type="entry name" value="Abhydrolase_6"/>
    <property type="match status" value="1"/>
</dbReference>
<dbReference type="SUPFAM" id="SSF53474">
    <property type="entry name" value="alpha/beta-Hydrolases"/>
    <property type="match status" value="1"/>
</dbReference>
<proteinExistence type="predicted"/>
<organism evidence="2 3">
    <name type="scientific">Colletotrichum plurivorum</name>
    <dbReference type="NCBI Taxonomy" id="2175906"/>
    <lineage>
        <taxon>Eukaryota</taxon>
        <taxon>Fungi</taxon>
        <taxon>Dikarya</taxon>
        <taxon>Ascomycota</taxon>
        <taxon>Pezizomycotina</taxon>
        <taxon>Sordariomycetes</taxon>
        <taxon>Hypocreomycetidae</taxon>
        <taxon>Glomerellales</taxon>
        <taxon>Glomerellaceae</taxon>
        <taxon>Colletotrichum</taxon>
        <taxon>Colletotrichum orchidearum species complex</taxon>
    </lineage>
</organism>
<gene>
    <name evidence="2" type="ORF">CPLU01_07685</name>
</gene>
<name>A0A8H6NDZ9_9PEZI</name>
<dbReference type="Proteomes" id="UP000654918">
    <property type="component" value="Unassembled WGS sequence"/>
</dbReference>
<dbReference type="InterPro" id="IPR029058">
    <property type="entry name" value="AB_hydrolase_fold"/>
</dbReference>